<name>A0A837IMP3_9BACT</name>
<comment type="similarity">
    <text evidence="1">Belongs to the prokaryotic/mitochondrial release factor family.</text>
</comment>
<keyword evidence="2" id="KW-0488">Methylation</keyword>
<dbReference type="InterPro" id="IPR050057">
    <property type="entry name" value="Prokaryotic/Mito_RF"/>
</dbReference>
<dbReference type="InterPro" id="IPR045853">
    <property type="entry name" value="Pep_chain_release_fac_I_sf"/>
</dbReference>
<dbReference type="PANTHER" id="PTHR43804">
    <property type="entry name" value="LD18447P"/>
    <property type="match status" value="1"/>
</dbReference>
<accession>A0A837IMP3</accession>
<evidence type="ECO:0000256" key="2">
    <source>
        <dbReference type="ARBA" id="ARBA00022481"/>
    </source>
</evidence>
<dbReference type="EMBL" id="LCPH01000003">
    <property type="protein sequence ID" value="KKU93191.1"/>
    <property type="molecule type" value="Genomic_DNA"/>
</dbReference>
<evidence type="ECO:0000313" key="6">
    <source>
        <dbReference type="EMBL" id="KKU93191.1"/>
    </source>
</evidence>
<dbReference type="GO" id="GO:0005737">
    <property type="term" value="C:cytoplasm"/>
    <property type="evidence" value="ECO:0007669"/>
    <property type="project" value="UniProtKB-ARBA"/>
</dbReference>
<evidence type="ECO:0000259" key="5">
    <source>
        <dbReference type="SMART" id="SM00937"/>
    </source>
</evidence>
<protein>
    <submittedName>
        <fullName evidence="6">Peptide chain release factor 1</fullName>
    </submittedName>
</protein>
<feature type="domain" description="Peptide chain release factor" evidence="5">
    <location>
        <begin position="60"/>
        <end position="177"/>
    </location>
</feature>
<reference evidence="6 7" key="1">
    <citation type="journal article" date="2015" name="Nature">
        <title>rRNA introns, odd ribosomes, and small enigmatic genomes across a large radiation of phyla.</title>
        <authorList>
            <person name="Brown C.T."/>
            <person name="Hug L.A."/>
            <person name="Thomas B.C."/>
            <person name="Sharon I."/>
            <person name="Castelle C.J."/>
            <person name="Singh A."/>
            <person name="Wilkins M.J."/>
            <person name="Williams K.H."/>
            <person name="Banfield J.F."/>
        </authorList>
    </citation>
    <scope>NUCLEOTIDE SEQUENCE [LARGE SCALE GENOMIC DNA]</scope>
</reference>
<dbReference type="InterPro" id="IPR000352">
    <property type="entry name" value="Pep_chain_release_fac_I"/>
</dbReference>
<dbReference type="PANTHER" id="PTHR43804:SF7">
    <property type="entry name" value="LD18447P"/>
    <property type="match status" value="1"/>
</dbReference>
<dbReference type="Gene3D" id="3.30.70.1660">
    <property type="match status" value="1"/>
</dbReference>
<proteinExistence type="inferred from homology"/>
<dbReference type="GO" id="GO:0003747">
    <property type="term" value="F:translation release factor activity"/>
    <property type="evidence" value="ECO:0007669"/>
    <property type="project" value="InterPro"/>
</dbReference>
<feature type="coiled-coil region" evidence="4">
    <location>
        <begin position="29"/>
        <end position="98"/>
    </location>
</feature>
<evidence type="ECO:0000256" key="1">
    <source>
        <dbReference type="ARBA" id="ARBA00010835"/>
    </source>
</evidence>
<evidence type="ECO:0000256" key="4">
    <source>
        <dbReference type="SAM" id="Coils"/>
    </source>
</evidence>
<sequence length="346" mass="38865">MDLQRLKKEYQELSEKLTDPELISRWEEFQELSRRRGRLEKIVQKAQELEELKNKIEENNQIVTAQEDELVSLAQEELDSLLKQKKIVEGELQELLSEESDPQASGPDAIIMEIRPGAGGEEASLFAGDLFRMYTKYAEQKGWGYKLLDLNETELDGVREASIEFQGKEAVKKLSQEAGVHRVQRIPATEKADRIHTSTASVAILPKAKKAQIQINPAELKIDIYNSSGPGGQNVNKRKTAVRVTHLPTGIVVASQASRNQQQNREFALTLLAAKLLQQKEATEGEKIASARKGQIGSAQRAEKIRTYNVPQDRVTDHRIKKSWHGIERILGGDIEEIVTSLLPTS</sequence>
<evidence type="ECO:0000256" key="3">
    <source>
        <dbReference type="ARBA" id="ARBA00022917"/>
    </source>
</evidence>
<dbReference type="Gene3D" id="6.10.140.1950">
    <property type="match status" value="1"/>
</dbReference>
<gene>
    <name evidence="6" type="ORF">UY25_C0003G0062</name>
</gene>
<organism evidence="6 7">
    <name type="scientific">Candidatus Yanofskybacteria bacterium GW2011_GWC1_48_11</name>
    <dbReference type="NCBI Taxonomy" id="1619027"/>
    <lineage>
        <taxon>Bacteria</taxon>
        <taxon>Candidatus Yanofskyibacteriota</taxon>
    </lineage>
</organism>
<dbReference type="Pfam" id="PF00472">
    <property type="entry name" value="RF-1"/>
    <property type="match status" value="1"/>
</dbReference>
<dbReference type="AlphaFoldDB" id="A0A837IMP3"/>
<keyword evidence="3" id="KW-0648">Protein biosynthesis</keyword>
<dbReference type="Pfam" id="PF03462">
    <property type="entry name" value="PCRF"/>
    <property type="match status" value="1"/>
</dbReference>
<dbReference type="SUPFAM" id="SSF75620">
    <property type="entry name" value="Release factor"/>
    <property type="match status" value="1"/>
</dbReference>
<dbReference type="Proteomes" id="UP000034462">
    <property type="component" value="Unassembled WGS sequence"/>
</dbReference>
<dbReference type="InterPro" id="IPR005139">
    <property type="entry name" value="PCRF"/>
</dbReference>
<keyword evidence="4" id="KW-0175">Coiled coil</keyword>
<comment type="caution">
    <text evidence="6">The sequence shown here is derived from an EMBL/GenBank/DDBJ whole genome shotgun (WGS) entry which is preliminary data.</text>
</comment>
<dbReference type="Gene3D" id="3.30.160.20">
    <property type="match status" value="1"/>
</dbReference>
<evidence type="ECO:0000313" key="7">
    <source>
        <dbReference type="Proteomes" id="UP000034462"/>
    </source>
</evidence>
<dbReference type="SMART" id="SM00937">
    <property type="entry name" value="PCRF"/>
    <property type="match status" value="1"/>
</dbReference>